<evidence type="ECO:0000256" key="1">
    <source>
        <dbReference type="ARBA" id="ARBA00022676"/>
    </source>
</evidence>
<dbReference type="Pfam" id="PF01075">
    <property type="entry name" value="Glyco_transf_9"/>
    <property type="match status" value="1"/>
</dbReference>
<evidence type="ECO:0000256" key="2">
    <source>
        <dbReference type="ARBA" id="ARBA00022679"/>
    </source>
</evidence>
<dbReference type="GO" id="GO:0008713">
    <property type="term" value="F:ADP-heptose-lipopolysaccharide heptosyltransferase activity"/>
    <property type="evidence" value="ECO:0007669"/>
    <property type="project" value="TreeGrafter"/>
</dbReference>
<protein>
    <recommendedName>
        <fullName evidence="4">Lipopolysaccharide heptosyltransferase II</fullName>
    </recommendedName>
</protein>
<dbReference type="GO" id="GO:0009244">
    <property type="term" value="P:lipopolysaccharide core region biosynthetic process"/>
    <property type="evidence" value="ECO:0007669"/>
    <property type="project" value="TreeGrafter"/>
</dbReference>
<keyword evidence="2" id="KW-0808">Transferase</keyword>
<dbReference type="AlphaFoldDB" id="X1SM84"/>
<name>X1SM84_9ZZZZ</name>
<dbReference type="EMBL" id="BARW01021979">
    <property type="protein sequence ID" value="GAI94182.1"/>
    <property type="molecule type" value="Genomic_DNA"/>
</dbReference>
<evidence type="ECO:0008006" key="4">
    <source>
        <dbReference type="Google" id="ProtNLM"/>
    </source>
</evidence>
<proteinExistence type="predicted"/>
<keyword evidence="1" id="KW-0328">Glycosyltransferase</keyword>
<accession>X1SM84</accession>
<organism evidence="3">
    <name type="scientific">marine sediment metagenome</name>
    <dbReference type="NCBI Taxonomy" id="412755"/>
    <lineage>
        <taxon>unclassified sequences</taxon>
        <taxon>metagenomes</taxon>
        <taxon>ecological metagenomes</taxon>
    </lineage>
</organism>
<comment type="caution">
    <text evidence="3">The sequence shown here is derived from an EMBL/GenBank/DDBJ whole genome shotgun (WGS) entry which is preliminary data.</text>
</comment>
<dbReference type="GO" id="GO:0005829">
    <property type="term" value="C:cytosol"/>
    <property type="evidence" value="ECO:0007669"/>
    <property type="project" value="TreeGrafter"/>
</dbReference>
<dbReference type="CDD" id="cd03789">
    <property type="entry name" value="GT9_LPS_heptosyltransferase"/>
    <property type="match status" value="1"/>
</dbReference>
<dbReference type="InterPro" id="IPR002201">
    <property type="entry name" value="Glyco_trans_9"/>
</dbReference>
<dbReference type="PANTHER" id="PTHR30160:SF1">
    <property type="entry name" value="LIPOPOLYSACCHARIDE 1,2-N-ACETYLGLUCOSAMINETRANSFERASE-RELATED"/>
    <property type="match status" value="1"/>
</dbReference>
<feature type="non-terminal residue" evidence="3">
    <location>
        <position position="1"/>
    </location>
</feature>
<dbReference type="Gene3D" id="3.40.50.2000">
    <property type="entry name" value="Glycogen Phosphorylase B"/>
    <property type="match status" value="1"/>
</dbReference>
<dbReference type="PANTHER" id="PTHR30160">
    <property type="entry name" value="TETRAACYLDISACCHARIDE 4'-KINASE-RELATED"/>
    <property type="match status" value="1"/>
</dbReference>
<dbReference type="InterPro" id="IPR051199">
    <property type="entry name" value="LPS_LOS_Heptosyltrfase"/>
</dbReference>
<evidence type="ECO:0000313" key="3">
    <source>
        <dbReference type="EMBL" id="GAI94182.1"/>
    </source>
</evidence>
<sequence>RVGEKICRLSKHKLVNLGEKPLTLGRLKALFAMADLVITNDTGPRHIAIALRRKVVTLFGPNDPAWTETGWQDEIQIVADVDCAPCRKPKCKKERHLCMESITVEMVYQAAEKMLSYNGS</sequence>
<dbReference type="SUPFAM" id="SSF53756">
    <property type="entry name" value="UDP-Glycosyltransferase/glycogen phosphorylase"/>
    <property type="match status" value="1"/>
</dbReference>
<gene>
    <name evidence="3" type="ORF">S12H4_36811</name>
</gene>
<reference evidence="3" key="1">
    <citation type="journal article" date="2014" name="Front. Microbiol.">
        <title>High frequency of phylogenetically diverse reductive dehalogenase-homologous genes in deep subseafloor sedimentary metagenomes.</title>
        <authorList>
            <person name="Kawai M."/>
            <person name="Futagami T."/>
            <person name="Toyoda A."/>
            <person name="Takaki Y."/>
            <person name="Nishi S."/>
            <person name="Hori S."/>
            <person name="Arai W."/>
            <person name="Tsubouchi T."/>
            <person name="Morono Y."/>
            <person name="Uchiyama I."/>
            <person name="Ito T."/>
            <person name="Fujiyama A."/>
            <person name="Inagaki F."/>
            <person name="Takami H."/>
        </authorList>
    </citation>
    <scope>NUCLEOTIDE SEQUENCE</scope>
    <source>
        <strain evidence="3">Expedition CK06-06</strain>
    </source>
</reference>